<dbReference type="InterPro" id="IPR016032">
    <property type="entry name" value="Sig_transdc_resp-reg_C-effctor"/>
</dbReference>
<evidence type="ECO:0000256" key="4">
    <source>
        <dbReference type="PROSITE-ProRule" id="PRU00169"/>
    </source>
</evidence>
<dbReference type="Gene3D" id="3.40.50.2300">
    <property type="match status" value="1"/>
</dbReference>
<dbReference type="Proteomes" id="UP000579605">
    <property type="component" value="Unassembled WGS sequence"/>
</dbReference>
<dbReference type="GO" id="GO:0005829">
    <property type="term" value="C:cytosol"/>
    <property type="evidence" value="ECO:0007669"/>
    <property type="project" value="TreeGrafter"/>
</dbReference>
<dbReference type="AlphaFoldDB" id="A0A852ZFM0"/>
<keyword evidence="3 5" id="KW-0238">DNA-binding</keyword>
<evidence type="ECO:0000256" key="5">
    <source>
        <dbReference type="PROSITE-ProRule" id="PRU01091"/>
    </source>
</evidence>
<keyword evidence="2" id="KW-0902">Two-component regulatory system</keyword>
<dbReference type="Gene3D" id="1.10.10.10">
    <property type="entry name" value="Winged helix-like DNA-binding domain superfamily/Winged helix DNA-binding domain"/>
    <property type="match status" value="1"/>
</dbReference>
<feature type="domain" description="OmpR/PhoB-type" evidence="7">
    <location>
        <begin position="125"/>
        <end position="228"/>
    </location>
</feature>
<comment type="caution">
    <text evidence="8">The sequence shown here is derived from an EMBL/GenBank/DDBJ whole genome shotgun (WGS) entry which is preliminary data.</text>
</comment>
<dbReference type="CDD" id="cd17574">
    <property type="entry name" value="REC_OmpR"/>
    <property type="match status" value="1"/>
</dbReference>
<dbReference type="SMART" id="SM00448">
    <property type="entry name" value="REC"/>
    <property type="match status" value="1"/>
</dbReference>
<dbReference type="SUPFAM" id="SSF46894">
    <property type="entry name" value="C-terminal effector domain of the bipartite response regulators"/>
    <property type="match status" value="1"/>
</dbReference>
<feature type="modified residue" description="4-aspartylphosphate" evidence="4">
    <location>
        <position position="50"/>
    </location>
</feature>
<proteinExistence type="predicted"/>
<organism evidence="8 9">
    <name type="scientific">Actinopolymorpha rutila</name>
    <dbReference type="NCBI Taxonomy" id="446787"/>
    <lineage>
        <taxon>Bacteria</taxon>
        <taxon>Bacillati</taxon>
        <taxon>Actinomycetota</taxon>
        <taxon>Actinomycetes</taxon>
        <taxon>Propionibacteriales</taxon>
        <taxon>Actinopolymorphaceae</taxon>
        <taxon>Actinopolymorpha</taxon>
    </lineage>
</organism>
<dbReference type="SMART" id="SM00862">
    <property type="entry name" value="Trans_reg_C"/>
    <property type="match status" value="1"/>
</dbReference>
<feature type="domain" description="Response regulatory" evidence="6">
    <location>
        <begin position="3"/>
        <end position="115"/>
    </location>
</feature>
<reference evidence="8 9" key="1">
    <citation type="submission" date="2020-07" db="EMBL/GenBank/DDBJ databases">
        <title>Sequencing the genomes of 1000 actinobacteria strains.</title>
        <authorList>
            <person name="Klenk H.-P."/>
        </authorList>
    </citation>
    <scope>NUCLEOTIDE SEQUENCE [LARGE SCALE GENOMIC DNA]</scope>
    <source>
        <strain evidence="8 9">DSM 18448</strain>
    </source>
</reference>
<gene>
    <name evidence="8" type="ORF">F4554_003751</name>
</gene>
<dbReference type="Pfam" id="PF00072">
    <property type="entry name" value="Response_reg"/>
    <property type="match status" value="1"/>
</dbReference>
<protein>
    <submittedName>
        <fullName evidence="8">DNA-binding response OmpR family regulator</fullName>
    </submittedName>
</protein>
<dbReference type="CDD" id="cd00383">
    <property type="entry name" value="trans_reg_C"/>
    <property type="match status" value="1"/>
</dbReference>
<accession>A0A852ZFM0</accession>
<dbReference type="InterPro" id="IPR011006">
    <property type="entry name" value="CheY-like_superfamily"/>
</dbReference>
<dbReference type="RefSeq" id="WP_179788745.1">
    <property type="nucleotide sequence ID" value="NZ_BAAARR010000030.1"/>
</dbReference>
<evidence type="ECO:0000259" key="6">
    <source>
        <dbReference type="PROSITE" id="PS50110"/>
    </source>
</evidence>
<dbReference type="InterPro" id="IPR001867">
    <property type="entry name" value="OmpR/PhoB-type_DNA-bd"/>
</dbReference>
<keyword evidence="1 4" id="KW-0597">Phosphoprotein</keyword>
<evidence type="ECO:0000256" key="2">
    <source>
        <dbReference type="ARBA" id="ARBA00023012"/>
    </source>
</evidence>
<evidence type="ECO:0000313" key="9">
    <source>
        <dbReference type="Proteomes" id="UP000579605"/>
    </source>
</evidence>
<dbReference type="GO" id="GO:0000976">
    <property type="term" value="F:transcription cis-regulatory region binding"/>
    <property type="evidence" value="ECO:0007669"/>
    <property type="project" value="TreeGrafter"/>
</dbReference>
<evidence type="ECO:0000256" key="3">
    <source>
        <dbReference type="ARBA" id="ARBA00023125"/>
    </source>
</evidence>
<dbReference type="PANTHER" id="PTHR48111">
    <property type="entry name" value="REGULATOR OF RPOS"/>
    <property type="match status" value="1"/>
</dbReference>
<dbReference type="PROSITE" id="PS51755">
    <property type="entry name" value="OMPR_PHOB"/>
    <property type="match status" value="1"/>
</dbReference>
<name>A0A852ZFM0_9ACTN</name>
<dbReference type="Pfam" id="PF00486">
    <property type="entry name" value="Trans_reg_C"/>
    <property type="match status" value="1"/>
</dbReference>
<evidence type="ECO:0000259" key="7">
    <source>
        <dbReference type="PROSITE" id="PS51755"/>
    </source>
</evidence>
<keyword evidence="9" id="KW-1185">Reference proteome</keyword>
<sequence>MTGILVVEDDEIIGKVLKDGLSSQGHEVTWVKGGQAALENDRPWDLILLDLSLPDLDGVEVCRRLRRIQPDTVIVMLTARQEELDVILGLEAGADDYLTKPFRFTELAARIRAHLRRSAPANATTEDLRVGALVVDTAARRCLLGDVEVDLRAREFDLLARLAQDRGHAVSRESLMSDVWDENWFGSTKTLDVHVAALRRRLDQAAASSGVSAPEITTLRGHGYRLEDRH</sequence>
<feature type="DNA-binding region" description="OmpR/PhoB-type" evidence="5">
    <location>
        <begin position="125"/>
        <end position="228"/>
    </location>
</feature>
<dbReference type="InterPro" id="IPR039420">
    <property type="entry name" value="WalR-like"/>
</dbReference>
<dbReference type="GO" id="GO:0032993">
    <property type="term" value="C:protein-DNA complex"/>
    <property type="evidence" value="ECO:0007669"/>
    <property type="project" value="TreeGrafter"/>
</dbReference>
<dbReference type="PROSITE" id="PS50110">
    <property type="entry name" value="RESPONSE_REGULATORY"/>
    <property type="match status" value="1"/>
</dbReference>
<dbReference type="EMBL" id="JACBZH010000001">
    <property type="protein sequence ID" value="NYH91113.1"/>
    <property type="molecule type" value="Genomic_DNA"/>
</dbReference>
<evidence type="ECO:0000313" key="8">
    <source>
        <dbReference type="EMBL" id="NYH91113.1"/>
    </source>
</evidence>
<dbReference type="GO" id="GO:0000156">
    <property type="term" value="F:phosphorelay response regulator activity"/>
    <property type="evidence" value="ECO:0007669"/>
    <property type="project" value="TreeGrafter"/>
</dbReference>
<evidence type="ECO:0000256" key="1">
    <source>
        <dbReference type="ARBA" id="ARBA00022553"/>
    </source>
</evidence>
<dbReference type="PANTHER" id="PTHR48111:SF40">
    <property type="entry name" value="PHOSPHATE REGULON TRANSCRIPTIONAL REGULATORY PROTEIN PHOB"/>
    <property type="match status" value="1"/>
</dbReference>
<dbReference type="InterPro" id="IPR001789">
    <property type="entry name" value="Sig_transdc_resp-reg_receiver"/>
</dbReference>
<dbReference type="SUPFAM" id="SSF52172">
    <property type="entry name" value="CheY-like"/>
    <property type="match status" value="1"/>
</dbReference>
<dbReference type="GO" id="GO:0006355">
    <property type="term" value="P:regulation of DNA-templated transcription"/>
    <property type="evidence" value="ECO:0007669"/>
    <property type="project" value="InterPro"/>
</dbReference>
<dbReference type="Gene3D" id="6.10.250.690">
    <property type="match status" value="1"/>
</dbReference>
<dbReference type="InterPro" id="IPR036388">
    <property type="entry name" value="WH-like_DNA-bd_sf"/>
</dbReference>